<evidence type="ECO:0000259" key="4">
    <source>
        <dbReference type="PROSITE" id="PS50883"/>
    </source>
</evidence>
<dbReference type="InterPro" id="IPR001633">
    <property type="entry name" value="EAL_dom"/>
</dbReference>
<comment type="caution">
    <text evidence="6">The sequence shown here is derived from an EMBL/GenBank/DDBJ whole genome shotgun (WGS) entry which is preliminary data.</text>
</comment>
<protein>
    <submittedName>
        <fullName evidence="6">EAL domain-containing protein</fullName>
    </submittedName>
</protein>
<feature type="domain" description="Response regulatory" evidence="3">
    <location>
        <begin position="2"/>
        <end position="118"/>
    </location>
</feature>
<dbReference type="Gene3D" id="3.20.20.450">
    <property type="entry name" value="EAL domain"/>
    <property type="match status" value="1"/>
</dbReference>
<dbReference type="CDD" id="cd01949">
    <property type="entry name" value="GGDEF"/>
    <property type="match status" value="1"/>
</dbReference>
<dbReference type="Pfam" id="PF00563">
    <property type="entry name" value="EAL"/>
    <property type="match status" value="1"/>
</dbReference>
<comment type="cofactor">
    <cofactor evidence="1">
        <name>Mg(2+)</name>
        <dbReference type="ChEBI" id="CHEBI:18420"/>
    </cofactor>
</comment>
<dbReference type="SUPFAM" id="SSF55073">
    <property type="entry name" value="Nucleotide cyclase"/>
    <property type="match status" value="1"/>
</dbReference>
<dbReference type="PANTHER" id="PTHR44757">
    <property type="entry name" value="DIGUANYLATE CYCLASE DGCP"/>
    <property type="match status" value="1"/>
</dbReference>
<dbReference type="Gene3D" id="3.30.70.270">
    <property type="match status" value="1"/>
</dbReference>
<dbReference type="InterPro" id="IPR001789">
    <property type="entry name" value="Sig_transdc_resp-reg_receiver"/>
</dbReference>
<evidence type="ECO:0000259" key="3">
    <source>
        <dbReference type="PROSITE" id="PS50110"/>
    </source>
</evidence>
<dbReference type="Pfam" id="PF00072">
    <property type="entry name" value="Response_reg"/>
    <property type="match status" value="1"/>
</dbReference>
<dbReference type="PANTHER" id="PTHR44757:SF2">
    <property type="entry name" value="BIOFILM ARCHITECTURE MAINTENANCE PROTEIN MBAA"/>
    <property type="match status" value="1"/>
</dbReference>
<dbReference type="Proteomes" id="UP001169862">
    <property type="component" value="Unassembled WGS sequence"/>
</dbReference>
<dbReference type="EMBL" id="JAUOPG010000006">
    <property type="protein sequence ID" value="MDO6454059.1"/>
    <property type="molecule type" value="Genomic_DNA"/>
</dbReference>
<dbReference type="SMART" id="SM00267">
    <property type="entry name" value="GGDEF"/>
    <property type="match status" value="1"/>
</dbReference>
<evidence type="ECO:0000256" key="1">
    <source>
        <dbReference type="ARBA" id="ARBA00001946"/>
    </source>
</evidence>
<dbReference type="SMART" id="SM00448">
    <property type="entry name" value="REC"/>
    <property type="match status" value="1"/>
</dbReference>
<dbReference type="SUPFAM" id="SSF141868">
    <property type="entry name" value="EAL domain-like"/>
    <property type="match status" value="1"/>
</dbReference>
<dbReference type="InterPro" id="IPR035919">
    <property type="entry name" value="EAL_sf"/>
</dbReference>
<dbReference type="AlphaFoldDB" id="A0AAW7XLX5"/>
<evidence type="ECO:0000313" key="6">
    <source>
        <dbReference type="EMBL" id="MDO6454059.1"/>
    </source>
</evidence>
<organism evidence="6 7">
    <name type="scientific">Neptunomonas phycophila</name>
    <dbReference type="NCBI Taxonomy" id="1572645"/>
    <lineage>
        <taxon>Bacteria</taxon>
        <taxon>Pseudomonadati</taxon>
        <taxon>Pseudomonadota</taxon>
        <taxon>Gammaproteobacteria</taxon>
        <taxon>Oceanospirillales</taxon>
        <taxon>Oceanospirillaceae</taxon>
        <taxon>Neptunomonas</taxon>
    </lineage>
</organism>
<sequence>MNVLVVDIVHFDRERICRALKNTPANVDKVAQFSEVVPRLKNQTYDVIIIGCSSDECQGISLLYELRSWPWDTAPAIVMVSRLEDVDLIQRCLHAGAQDYLFKSEISEKRLWFALANARTRYDIELKQLVDYKKVKHLSETDSLTGLNNRYMFEASLNAALANASRSSGHLEVLLIDLDNFKRINDTHGHDIGDEFLRRVTDNIRSCLRDGELLARLGGDEFALLLTGNEGQHSAARVSRRILDKLQYPITLQPAMGGQVSASIGISLYPEDGTSAEQLLKHADMAMYRAKKQGKNKFCYYTAEAQRRTVARVELENALKSSILDNSLELYFQPVFKQENKVLWGFESLLRWRRNEVLLLPDSFIHIAEETRLIRPIGKWIISSAVNQLKKWQVSFGTDVKMAINLSAVQLEDNHIVPFISSVISKYKIDPQCLEFEITETMLLDHSDHNIQKLQGISNLGCSIALDDFGTGFASISHLQRFPIDVVKIDRSLIPIDEHDEKNFFLSSGLTSMIRSLSLESVAEGVESEAQYECCKKLNVDRLQGFNLSPPLTHQQAGRLIHQLTSQPIMTQR</sequence>
<dbReference type="PROSITE" id="PS50887">
    <property type="entry name" value="GGDEF"/>
    <property type="match status" value="1"/>
</dbReference>
<dbReference type="GO" id="GO:0003824">
    <property type="term" value="F:catalytic activity"/>
    <property type="evidence" value="ECO:0007669"/>
    <property type="project" value="UniProtKB-ARBA"/>
</dbReference>
<feature type="domain" description="GGDEF" evidence="5">
    <location>
        <begin position="169"/>
        <end position="303"/>
    </location>
</feature>
<feature type="domain" description="EAL" evidence="4">
    <location>
        <begin position="312"/>
        <end position="565"/>
    </location>
</feature>
<dbReference type="FunFam" id="3.30.70.270:FF:000001">
    <property type="entry name" value="Diguanylate cyclase domain protein"/>
    <property type="match status" value="1"/>
</dbReference>
<dbReference type="NCBIfam" id="TIGR00254">
    <property type="entry name" value="GGDEF"/>
    <property type="match status" value="1"/>
</dbReference>
<dbReference type="InterPro" id="IPR029787">
    <property type="entry name" value="Nucleotide_cyclase"/>
</dbReference>
<comment type="caution">
    <text evidence="2">Lacks conserved residue(s) required for the propagation of feature annotation.</text>
</comment>
<dbReference type="InterPro" id="IPR011006">
    <property type="entry name" value="CheY-like_superfamily"/>
</dbReference>
<dbReference type="RefSeq" id="WP_303550519.1">
    <property type="nucleotide sequence ID" value="NZ_JAUOPG010000006.1"/>
</dbReference>
<name>A0AAW7XLX5_9GAMM</name>
<gene>
    <name evidence="6" type="ORF">Q4490_10840</name>
</gene>
<dbReference type="SUPFAM" id="SSF52172">
    <property type="entry name" value="CheY-like"/>
    <property type="match status" value="1"/>
</dbReference>
<reference evidence="6" key="1">
    <citation type="submission" date="2023-07" db="EMBL/GenBank/DDBJ databases">
        <title>Genome content predicts the carbon catabolic preferences of heterotrophic bacteria.</title>
        <authorList>
            <person name="Gralka M."/>
        </authorList>
    </citation>
    <scope>NUCLEOTIDE SEQUENCE</scope>
    <source>
        <strain evidence="6">I2M16</strain>
    </source>
</reference>
<dbReference type="PROSITE" id="PS50883">
    <property type="entry name" value="EAL"/>
    <property type="match status" value="1"/>
</dbReference>
<dbReference type="InterPro" id="IPR000160">
    <property type="entry name" value="GGDEF_dom"/>
</dbReference>
<dbReference type="GO" id="GO:0000160">
    <property type="term" value="P:phosphorelay signal transduction system"/>
    <property type="evidence" value="ECO:0007669"/>
    <property type="project" value="InterPro"/>
</dbReference>
<evidence type="ECO:0000313" key="7">
    <source>
        <dbReference type="Proteomes" id="UP001169862"/>
    </source>
</evidence>
<evidence type="ECO:0000259" key="5">
    <source>
        <dbReference type="PROSITE" id="PS50887"/>
    </source>
</evidence>
<dbReference type="CDD" id="cd01948">
    <property type="entry name" value="EAL"/>
    <property type="match status" value="1"/>
</dbReference>
<dbReference type="Gene3D" id="3.40.50.2300">
    <property type="match status" value="1"/>
</dbReference>
<evidence type="ECO:0000256" key="2">
    <source>
        <dbReference type="PROSITE-ProRule" id="PRU00169"/>
    </source>
</evidence>
<accession>A0AAW7XLX5</accession>
<dbReference type="SMART" id="SM00052">
    <property type="entry name" value="EAL"/>
    <property type="match status" value="1"/>
</dbReference>
<dbReference type="Pfam" id="PF00990">
    <property type="entry name" value="GGDEF"/>
    <property type="match status" value="1"/>
</dbReference>
<dbReference type="PROSITE" id="PS50110">
    <property type="entry name" value="RESPONSE_REGULATORY"/>
    <property type="match status" value="1"/>
</dbReference>
<dbReference type="InterPro" id="IPR052155">
    <property type="entry name" value="Biofilm_reg_signaling"/>
</dbReference>
<proteinExistence type="predicted"/>
<dbReference type="InterPro" id="IPR043128">
    <property type="entry name" value="Rev_trsase/Diguanyl_cyclase"/>
</dbReference>